<organism evidence="2 3">
    <name type="scientific">Aeoliella straminimaris</name>
    <dbReference type="NCBI Taxonomy" id="2954799"/>
    <lineage>
        <taxon>Bacteria</taxon>
        <taxon>Pseudomonadati</taxon>
        <taxon>Planctomycetota</taxon>
        <taxon>Planctomycetia</taxon>
        <taxon>Pirellulales</taxon>
        <taxon>Lacipirellulaceae</taxon>
        <taxon>Aeoliella</taxon>
    </lineage>
</organism>
<keyword evidence="1" id="KW-1133">Transmembrane helix</keyword>
<proteinExistence type="predicted"/>
<dbReference type="RefSeq" id="WP_252855335.1">
    <property type="nucleotide sequence ID" value="NZ_JAMXLR010000090.1"/>
</dbReference>
<evidence type="ECO:0000313" key="2">
    <source>
        <dbReference type="EMBL" id="MCO6047226.1"/>
    </source>
</evidence>
<gene>
    <name evidence="2" type="ORF">NG895_25280</name>
</gene>
<protein>
    <submittedName>
        <fullName evidence="2">Uncharacterized protein</fullName>
    </submittedName>
</protein>
<evidence type="ECO:0000256" key="1">
    <source>
        <dbReference type="SAM" id="Phobius"/>
    </source>
</evidence>
<dbReference type="AlphaFoldDB" id="A0A9X2FIK0"/>
<dbReference type="Proteomes" id="UP001155241">
    <property type="component" value="Unassembled WGS sequence"/>
</dbReference>
<accession>A0A9X2FIK0</accession>
<sequence>MQRVLSEWGFIASAGCCLLLVVYGLCNWLTNSCDYELSFGQHLEVGCRDGRMIVARSLVNAELLDASAQANTFKPPPQYNWHFDLLGVSIRYLRWNDASTDWLVRLPLLMLAAFFAVVAWLCLLWFRRAVRPGRQKGPPPPSPSGPHPLDPD</sequence>
<comment type="caution">
    <text evidence="2">The sequence shown here is derived from an EMBL/GenBank/DDBJ whole genome shotgun (WGS) entry which is preliminary data.</text>
</comment>
<name>A0A9X2FIK0_9BACT</name>
<dbReference type="EMBL" id="JAMXLR010000090">
    <property type="protein sequence ID" value="MCO6047226.1"/>
    <property type="molecule type" value="Genomic_DNA"/>
</dbReference>
<reference evidence="2" key="1">
    <citation type="submission" date="2022-06" db="EMBL/GenBank/DDBJ databases">
        <title>Aeoliella straminimaris, a novel planctomycete from sediments.</title>
        <authorList>
            <person name="Vitorino I.R."/>
            <person name="Lage O.M."/>
        </authorList>
    </citation>
    <scope>NUCLEOTIDE SEQUENCE</scope>
    <source>
        <strain evidence="2">ICT_H6.2</strain>
    </source>
</reference>
<evidence type="ECO:0000313" key="3">
    <source>
        <dbReference type="Proteomes" id="UP001155241"/>
    </source>
</evidence>
<keyword evidence="1" id="KW-0472">Membrane</keyword>
<keyword evidence="1" id="KW-0812">Transmembrane</keyword>
<keyword evidence="3" id="KW-1185">Reference proteome</keyword>
<feature type="transmembrane region" description="Helical" evidence="1">
    <location>
        <begin position="102"/>
        <end position="126"/>
    </location>
</feature>